<reference evidence="1 2" key="1">
    <citation type="submission" date="2020-03" db="EMBL/GenBank/DDBJ databases">
        <title>Bradyrhizobium diversity isolated from nodules of Muelleranthus trifoliolatus.</title>
        <authorList>
            <person name="Klepa M."/>
            <person name="Helene L."/>
            <person name="Hungria M."/>
        </authorList>
    </citation>
    <scope>NUCLEOTIDE SEQUENCE [LARGE SCALE GENOMIC DNA]</scope>
    <source>
        <strain evidence="1 2">WSM 1744</strain>
    </source>
</reference>
<gene>
    <name evidence="1" type="ORF">HCN50_32175</name>
</gene>
<protein>
    <submittedName>
        <fullName evidence="1">Uncharacterized protein</fullName>
    </submittedName>
</protein>
<organism evidence="1 2">
    <name type="scientific">Bradyrhizobium archetypum</name>
    <dbReference type="NCBI Taxonomy" id="2721160"/>
    <lineage>
        <taxon>Bacteria</taxon>
        <taxon>Pseudomonadati</taxon>
        <taxon>Pseudomonadota</taxon>
        <taxon>Alphaproteobacteria</taxon>
        <taxon>Hyphomicrobiales</taxon>
        <taxon>Nitrobacteraceae</taxon>
        <taxon>Bradyrhizobium</taxon>
    </lineage>
</organism>
<evidence type="ECO:0000313" key="1">
    <source>
        <dbReference type="EMBL" id="NOJ50830.1"/>
    </source>
</evidence>
<name>A0A7Y4HAT1_9BRAD</name>
<proteinExistence type="predicted"/>
<dbReference type="Proteomes" id="UP000528734">
    <property type="component" value="Unassembled WGS sequence"/>
</dbReference>
<dbReference type="RefSeq" id="WP_171713878.1">
    <property type="nucleotide sequence ID" value="NZ_JAAVLW010000017.1"/>
</dbReference>
<accession>A0A7Y4HAT1</accession>
<sequence>MLVRYVQTLRADIEHDLSTYHASGGMVRAATLTGCVNPLAFEQTLQVENDWGGAKVVGSSVTVERPLSAKQFGELL</sequence>
<dbReference type="EMBL" id="JAAVLW010000017">
    <property type="protein sequence ID" value="NOJ50830.1"/>
    <property type="molecule type" value="Genomic_DNA"/>
</dbReference>
<keyword evidence="2" id="KW-1185">Reference proteome</keyword>
<dbReference type="AlphaFoldDB" id="A0A7Y4HAT1"/>
<comment type="caution">
    <text evidence="1">The sequence shown here is derived from an EMBL/GenBank/DDBJ whole genome shotgun (WGS) entry which is preliminary data.</text>
</comment>
<evidence type="ECO:0000313" key="2">
    <source>
        <dbReference type="Proteomes" id="UP000528734"/>
    </source>
</evidence>